<gene>
    <name evidence="1" type="ORF">AVEN_176914_1</name>
</gene>
<name>A0A4Y2BG08_ARAVE</name>
<sequence length="86" mass="9549">MSAVISINKITITYIANTKLKGRGGIVARSRLRDRRLAESKPESFEAFPRVWNLLHIIIPSGQTSSRWFSAQCWIGDASSGAVFVI</sequence>
<reference evidence="1 2" key="1">
    <citation type="journal article" date="2019" name="Sci. Rep.">
        <title>Orb-weaving spider Araneus ventricosus genome elucidates the spidroin gene catalogue.</title>
        <authorList>
            <person name="Kono N."/>
            <person name="Nakamura H."/>
            <person name="Ohtoshi R."/>
            <person name="Moran D.A.P."/>
            <person name="Shinohara A."/>
            <person name="Yoshida Y."/>
            <person name="Fujiwara M."/>
            <person name="Mori M."/>
            <person name="Tomita M."/>
            <person name="Arakawa K."/>
        </authorList>
    </citation>
    <scope>NUCLEOTIDE SEQUENCE [LARGE SCALE GENOMIC DNA]</scope>
</reference>
<evidence type="ECO:0000313" key="1">
    <source>
        <dbReference type="EMBL" id="GBL91202.1"/>
    </source>
</evidence>
<dbReference type="Proteomes" id="UP000499080">
    <property type="component" value="Unassembled WGS sequence"/>
</dbReference>
<comment type="caution">
    <text evidence="1">The sequence shown here is derived from an EMBL/GenBank/DDBJ whole genome shotgun (WGS) entry which is preliminary data.</text>
</comment>
<proteinExistence type="predicted"/>
<evidence type="ECO:0000313" key="2">
    <source>
        <dbReference type="Proteomes" id="UP000499080"/>
    </source>
</evidence>
<dbReference type="EMBL" id="BGPR01083391">
    <property type="protein sequence ID" value="GBL91202.1"/>
    <property type="molecule type" value="Genomic_DNA"/>
</dbReference>
<keyword evidence="2" id="KW-1185">Reference proteome</keyword>
<accession>A0A4Y2BG08</accession>
<organism evidence="1 2">
    <name type="scientific">Araneus ventricosus</name>
    <name type="common">Orbweaver spider</name>
    <name type="synonym">Epeira ventricosa</name>
    <dbReference type="NCBI Taxonomy" id="182803"/>
    <lineage>
        <taxon>Eukaryota</taxon>
        <taxon>Metazoa</taxon>
        <taxon>Ecdysozoa</taxon>
        <taxon>Arthropoda</taxon>
        <taxon>Chelicerata</taxon>
        <taxon>Arachnida</taxon>
        <taxon>Araneae</taxon>
        <taxon>Araneomorphae</taxon>
        <taxon>Entelegynae</taxon>
        <taxon>Araneoidea</taxon>
        <taxon>Araneidae</taxon>
        <taxon>Araneus</taxon>
    </lineage>
</organism>
<protein>
    <submittedName>
        <fullName evidence="1">Uncharacterized protein</fullName>
    </submittedName>
</protein>
<dbReference type="AlphaFoldDB" id="A0A4Y2BG08"/>